<sequence length="615" mass="69170">MAGQHRLRALREYIEATGAPETDSWWVCELYDKGASLPTPRSAVRLRTQSGTELTCYPADRLPAELNIKLRVNRRDPNLPDNHGQIWTQLVSVASEPNGTASVDQGTVDHKLVEALRLGGEKSFPTRRLVTLWNHERWRAITTRWCQTRLGLETFNISTFEWMASLRIDDYWFATLEAVLNTLDALPLDATQDMGRDDWNRLVVALDGRNTDAAPRAREAVEAVFYTGSNADGPHRRAAGLLDTLDNETYRKTCRAIWAETELVFVDLKRLLRSKRPETESAVRVLQHVIGWVHQAGVVELKNVNPKSKKKPQLRDHLQTALDRLSASRSAAGEYPEGTARQLQQRVLDFTRHHAGAFRDREAQALVASDITLVDDPAYGRRFNHAAWARLLRIVRQVTDTGDQDDRVLRPSWRAVTATEEGVRREQVSALVTTFCTTLLGLGSRPIKKNDPSFLSLQQGMERFLTSSTTELRGILTFAPFSSSNPDTPHNSDAGDSYINEDVDEYESDKDNNSGRPHQTQRQQPSDSNPPPSAQRSGRSRQSSKGKAPHTRAESPKLPPNSDEASYTPPRHQTTDIREQRPRATSPTSRPPKSIPFSSSKPMPHWKTGPRAGRR</sequence>
<feature type="compositionally biased region" description="Polar residues" evidence="1">
    <location>
        <begin position="514"/>
        <end position="527"/>
    </location>
</feature>
<keyword evidence="3" id="KW-1185">Reference proteome</keyword>
<organism evidence="2 3">
    <name type="scientific">Colletotrichum melonis</name>
    <dbReference type="NCBI Taxonomy" id="1209925"/>
    <lineage>
        <taxon>Eukaryota</taxon>
        <taxon>Fungi</taxon>
        <taxon>Dikarya</taxon>
        <taxon>Ascomycota</taxon>
        <taxon>Pezizomycotina</taxon>
        <taxon>Sordariomycetes</taxon>
        <taxon>Hypocreomycetidae</taxon>
        <taxon>Glomerellales</taxon>
        <taxon>Glomerellaceae</taxon>
        <taxon>Colletotrichum</taxon>
        <taxon>Colletotrichum acutatum species complex</taxon>
    </lineage>
</organism>
<dbReference type="AlphaFoldDB" id="A0AAI9XHD0"/>
<gene>
    <name evidence="2" type="ORF">CMEL01_16806</name>
</gene>
<dbReference type="EMBL" id="MLGG01000073">
    <property type="protein sequence ID" value="KAK1448275.1"/>
    <property type="molecule type" value="Genomic_DNA"/>
</dbReference>
<name>A0AAI9XHD0_9PEZI</name>
<dbReference type="Proteomes" id="UP001239795">
    <property type="component" value="Unassembled WGS sequence"/>
</dbReference>
<evidence type="ECO:0000313" key="3">
    <source>
        <dbReference type="Proteomes" id="UP001239795"/>
    </source>
</evidence>
<feature type="region of interest" description="Disordered" evidence="1">
    <location>
        <begin position="479"/>
        <end position="498"/>
    </location>
</feature>
<feature type="region of interest" description="Disordered" evidence="1">
    <location>
        <begin position="505"/>
        <end position="615"/>
    </location>
</feature>
<accession>A0AAI9XHD0</accession>
<evidence type="ECO:0000313" key="2">
    <source>
        <dbReference type="EMBL" id="KAK1448275.1"/>
    </source>
</evidence>
<evidence type="ECO:0000256" key="1">
    <source>
        <dbReference type="SAM" id="MobiDB-lite"/>
    </source>
</evidence>
<feature type="compositionally biased region" description="Basic residues" evidence="1">
    <location>
        <begin position="538"/>
        <end position="550"/>
    </location>
</feature>
<reference evidence="2 3" key="1">
    <citation type="submission" date="2016-10" db="EMBL/GenBank/DDBJ databases">
        <title>The genome sequence of Colletotrichum fioriniae PJ7.</title>
        <authorList>
            <person name="Baroncelli R."/>
        </authorList>
    </citation>
    <scope>NUCLEOTIDE SEQUENCE [LARGE SCALE GENOMIC DNA]</scope>
    <source>
        <strain evidence="2">Col 31</strain>
    </source>
</reference>
<protein>
    <submittedName>
        <fullName evidence="2">Uncharacterized protein</fullName>
    </submittedName>
</protein>
<comment type="caution">
    <text evidence="2">The sequence shown here is derived from an EMBL/GenBank/DDBJ whole genome shotgun (WGS) entry which is preliminary data.</text>
</comment>
<feature type="compositionally biased region" description="Polar residues" evidence="1">
    <location>
        <begin position="480"/>
        <end position="491"/>
    </location>
</feature>
<proteinExistence type="predicted"/>
<feature type="compositionally biased region" description="Basic and acidic residues" evidence="1">
    <location>
        <begin position="573"/>
        <end position="582"/>
    </location>
</feature>